<gene>
    <name evidence="4" type="ORF">Sliba_38280</name>
</gene>
<dbReference type="InterPro" id="IPR018309">
    <property type="entry name" value="Tscrpt_reg_PadR_C"/>
</dbReference>
<evidence type="ECO:0000259" key="3">
    <source>
        <dbReference type="Pfam" id="PF10400"/>
    </source>
</evidence>
<dbReference type="Pfam" id="PF03551">
    <property type="entry name" value="PadR"/>
    <property type="match status" value="1"/>
</dbReference>
<dbReference type="AlphaFoldDB" id="A0A640TMY3"/>
<dbReference type="Proteomes" id="UP000429552">
    <property type="component" value="Unassembled WGS sequence"/>
</dbReference>
<evidence type="ECO:0000313" key="4">
    <source>
        <dbReference type="EMBL" id="GFE23375.1"/>
    </source>
</evidence>
<dbReference type="PANTHER" id="PTHR43252">
    <property type="entry name" value="TRANSCRIPTIONAL REGULATOR YQJI"/>
    <property type="match status" value="1"/>
</dbReference>
<comment type="caution">
    <text evidence="4">The sequence shown here is derived from an EMBL/GenBank/DDBJ whole genome shotgun (WGS) entry which is preliminary data.</text>
</comment>
<evidence type="ECO:0000313" key="5">
    <source>
        <dbReference type="Proteomes" id="UP000429552"/>
    </source>
</evidence>
<feature type="domain" description="Transcription regulator PadR N-terminal" evidence="2">
    <location>
        <begin position="10"/>
        <end position="80"/>
    </location>
</feature>
<sequence length="203" mass="22345">MRVMSLRHAVLGLLAESPASGYDLMKLFNASLASVWPATQSQVYGELGKLTTAGLVEVAAHGPRGRKEYAITEDGLTELRHWLTDIEPSGPQRHDGLLRVFFLGIVTPLEAQTYLLHQAERAARARAELEHLDETAEWDEEMISVYGRIALEYGLRISAMQEEWARWAADEVTSAKARKASELARGQHKGQGPHAEGSAGEGE</sequence>
<evidence type="ECO:0000256" key="1">
    <source>
        <dbReference type="SAM" id="MobiDB-lite"/>
    </source>
</evidence>
<feature type="region of interest" description="Disordered" evidence="1">
    <location>
        <begin position="178"/>
        <end position="203"/>
    </location>
</feature>
<dbReference type="PANTHER" id="PTHR43252:SF6">
    <property type="entry name" value="NEGATIVE TRANSCRIPTION REGULATOR PADR"/>
    <property type="match status" value="1"/>
</dbReference>
<name>A0A640TMY3_STRNI</name>
<dbReference type="SUPFAM" id="SSF46785">
    <property type="entry name" value="Winged helix' DNA-binding domain"/>
    <property type="match status" value="1"/>
</dbReference>
<dbReference type="InterPro" id="IPR005149">
    <property type="entry name" value="Tscrpt_reg_PadR_N"/>
</dbReference>
<dbReference type="Pfam" id="PF10400">
    <property type="entry name" value="Vir_act_alpha_C"/>
    <property type="match status" value="1"/>
</dbReference>
<organism evidence="4 5">
    <name type="scientific">Streptomyces nigrescens</name>
    <dbReference type="NCBI Taxonomy" id="1920"/>
    <lineage>
        <taxon>Bacteria</taxon>
        <taxon>Bacillati</taxon>
        <taxon>Actinomycetota</taxon>
        <taxon>Actinomycetes</taxon>
        <taxon>Kitasatosporales</taxon>
        <taxon>Streptomycetaceae</taxon>
        <taxon>Streptomyces</taxon>
    </lineage>
</organism>
<feature type="domain" description="Transcription regulator PadR C-terminal" evidence="3">
    <location>
        <begin position="93"/>
        <end position="171"/>
    </location>
</feature>
<protein>
    <submittedName>
        <fullName evidence="4">PadR family transcriptional regulator</fullName>
    </submittedName>
</protein>
<dbReference type="InterPro" id="IPR036388">
    <property type="entry name" value="WH-like_DNA-bd_sf"/>
</dbReference>
<reference evidence="4 5" key="1">
    <citation type="submission" date="2019-12" db="EMBL/GenBank/DDBJ databases">
        <title>Whole genome shotgun sequence of Streptomyces libani subsp. libani NBRC 13452.</title>
        <authorList>
            <person name="Ichikawa N."/>
            <person name="Kimura A."/>
            <person name="Kitahashi Y."/>
            <person name="Komaki H."/>
            <person name="Tamura T."/>
        </authorList>
    </citation>
    <scope>NUCLEOTIDE SEQUENCE [LARGE SCALE GENOMIC DNA]</scope>
    <source>
        <strain evidence="4 5">NBRC 13452</strain>
    </source>
</reference>
<proteinExistence type="predicted"/>
<dbReference type="EMBL" id="BLIP01000001">
    <property type="protein sequence ID" value="GFE23375.1"/>
    <property type="molecule type" value="Genomic_DNA"/>
</dbReference>
<accession>A0A640TMY3</accession>
<evidence type="ECO:0000259" key="2">
    <source>
        <dbReference type="Pfam" id="PF03551"/>
    </source>
</evidence>
<dbReference type="Gene3D" id="1.10.10.10">
    <property type="entry name" value="Winged helix-like DNA-binding domain superfamily/Winged helix DNA-binding domain"/>
    <property type="match status" value="1"/>
</dbReference>
<dbReference type="InterPro" id="IPR036390">
    <property type="entry name" value="WH_DNA-bd_sf"/>
</dbReference>